<comment type="caution">
    <text evidence="2">The sequence shown here is derived from an EMBL/GenBank/DDBJ whole genome shotgun (WGS) entry which is preliminary data.</text>
</comment>
<protein>
    <submittedName>
        <fullName evidence="2">Uncharacterized protein</fullName>
    </submittedName>
</protein>
<evidence type="ECO:0000256" key="1">
    <source>
        <dbReference type="SAM" id="MobiDB-lite"/>
    </source>
</evidence>
<accession>A0ABN3W889</accession>
<dbReference type="EMBL" id="BAAAVI010000079">
    <property type="protein sequence ID" value="GAA2904360.1"/>
    <property type="molecule type" value="Genomic_DNA"/>
</dbReference>
<feature type="compositionally biased region" description="Basic and acidic residues" evidence="1">
    <location>
        <begin position="51"/>
        <end position="63"/>
    </location>
</feature>
<organism evidence="2 3">
    <name type="scientific">Streptosporangium fragile</name>
    <dbReference type="NCBI Taxonomy" id="46186"/>
    <lineage>
        <taxon>Bacteria</taxon>
        <taxon>Bacillati</taxon>
        <taxon>Actinomycetota</taxon>
        <taxon>Actinomycetes</taxon>
        <taxon>Streptosporangiales</taxon>
        <taxon>Streptosporangiaceae</taxon>
        <taxon>Streptosporangium</taxon>
    </lineage>
</organism>
<feature type="region of interest" description="Disordered" evidence="1">
    <location>
        <begin position="33"/>
        <end position="63"/>
    </location>
</feature>
<name>A0ABN3W889_9ACTN</name>
<dbReference type="Proteomes" id="UP001500831">
    <property type="component" value="Unassembled WGS sequence"/>
</dbReference>
<reference evidence="2 3" key="1">
    <citation type="journal article" date="2019" name="Int. J. Syst. Evol. Microbiol.">
        <title>The Global Catalogue of Microorganisms (GCM) 10K type strain sequencing project: providing services to taxonomists for standard genome sequencing and annotation.</title>
        <authorList>
            <consortium name="The Broad Institute Genomics Platform"/>
            <consortium name="The Broad Institute Genome Sequencing Center for Infectious Disease"/>
            <person name="Wu L."/>
            <person name="Ma J."/>
        </authorList>
    </citation>
    <scope>NUCLEOTIDE SEQUENCE [LARGE SCALE GENOMIC DNA]</scope>
    <source>
        <strain evidence="2 3">JCM 6242</strain>
    </source>
</reference>
<feature type="region of interest" description="Disordered" evidence="1">
    <location>
        <begin position="77"/>
        <end position="102"/>
    </location>
</feature>
<keyword evidence="3" id="KW-1185">Reference proteome</keyword>
<proteinExistence type="predicted"/>
<evidence type="ECO:0000313" key="2">
    <source>
        <dbReference type="EMBL" id="GAA2904360.1"/>
    </source>
</evidence>
<sequence>MAVTAPEPGEPEDLEQAAAVFTGLRSRLFLEERDQPGQGVTVGDGVGELGGDGRDRDHEGEVEQKFERARDAVRLVGGTSAHPDSDPALGAGGWQGLAPVAL</sequence>
<feature type="compositionally biased region" description="Gly residues" evidence="1">
    <location>
        <begin position="40"/>
        <end position="50"/>
    </location>
</feature>
<evidence type="ECO:0000313" key="3">
    <source>
        <dbReference type="Proteomes" id="UP001500831"/>
    </source>
</evidence>
<gene>
    <name evidence="2" type="ORF">GCM10010517_70420</name>
</gene>